<evidence type="ECO:0000313" key="7">
    <source>
        <dbReference type="EMBL" id="CAH2245258.1"/>
    </source>
</evidence>
<keyword evidence="5" id="KW-1133">Transmembrane helix</keyword>
<feature type="region of interest" description="Disordered" evidence="4">
    <location>
        <begin position="580"/>
        <end position="599"/>
    </location>
</feature>
<dbReference type="Gene3D" id="3.80.10.10">
    <property type="entry name" value="Ribonuclease Inhibitor"/>
    <property type="match status" value="1"/>
</dbReference>
<dbReference type="InterPro" id="IPR032675">
    <property type="entry name" value="LRR_dom_sf"/>
</dbReference>
<evidence type="ECO:0000256" key="1">
    <source>
        <dbReference type="ARBA" id="ARBA00022614"/>
    </source>
</evidence>
<dbReference type="Pfam" id="PF13855">
    <property type="entry name" value="LRR_8"/>
    <property type="match status" value="2"/>
</dbReference>
<dbReference type="GO" id="GO:0005886">
    <property type="term" value="C:plasma membrane"/>
    <property type="evidence" value="ECO:0007669"/>
    <property type="project" value="TreeGrafter"/>
</dbReference>
<evidence type="ECO:0000256" key="4">
    <source>
        <dbReference type="SAM" id="MobiDB-lite"/>
    </source>
</evidence>
<keyword evidence="1" id="KW-0433">Leucine-rich repeat</keyword>
<evidence type="ECO:0000313" key="8">
    <source>
        <dbReference type="Proteomes" id="UP000838756"/>
    </source>
</evidence>
<feature type="chain" id="PRO_5035914191" evidence="6">
    <location>
        <begin position="22"/>
        <end position="656"/>
    </location>
</feature>
<dbReference type="EMBL" id="CAKXAJ010025901">
    <property type="protein sequence ID" value="CAH2245258.1"/>
    <property type="molecule type" value="Genomic_DNA"/>
</dbReference>
<organism evidence="7 8">
    <name type="scientific">Pararge aegeria aegeria</name>
    <dbReference type="NCBI Taxonomy" id="348720"/>
    <lineage>
        <taxon>Eukaryota</taxon>
        <taxon>Metazoa</taxon>
        <taxon>Ecdysozoa</taxon>
        <taxon>Arthropoda</taxon>
        <taxon>Hexapoda</taxon>
        <taxon>Insecta</taxon>
        <taxon>Pterygota</taxon>
        <taxon>Neoptera</taxon>
        <taxon>Endopterygota</taxon>
        <taxon>Lepidoptera</taxon>
        <taxon>Glossata</taxon>
        <taxon>Ditrysia</taxon>
        <taxon>Papilionoidea</taxon>
        <taxon>Nymphalidae</taxon>
        <taxon>Satyrinae</taxon>
        <taxon>Satyrini</taxon>
        <taxon>Parargina</taxon>
        <taxon>Pararge</taxon>
    </lineage>
</organism>
<feature type="compositionally biased region" description="Low complexity" evidence="4">
    <location>
        <begin position="483"/>
        <end position="493"/>
    </location>
</feature>
<feature type="compositionally biased region" description="Low complexity" evidence="4">
    <location>
        <begin position="551"/>
        <end position="562"/>
    </location>
</feature>
<evidence type="ECO:0000256" key="2">
    <source>
        <dbReference type="ARBA" id="ARBA00022729"/>
    </source>
</evidence>
<evidence type="ECO:0000256" key="3">
    <source>
        <dbReference type="ARBA" id="ARBA00022737"/>
    </source>
</evidence>
<dbReference type="PROSITE" id="PS51450">
    <property type="entry name" value="LRR"/>
    <property type="match status" value="2"/>
</dbReference>
<dbReference type="SMART" id="SM00369">
    <property type="entry name" value="LRR_TYP"/>
    <property type="match status" value="8"/>
</dbReference>
<feature type="transmembrane region" description="Helical" evidence="5">
    <location>
        <begin position="619"/>
        <end position="645"/>
    </location>
</feature>
<dbReference type="PANTHER" id="PTHR24369:SF210">
    <property type="entry name" value="CHAOPTIN-RELATED"/>
    <property type="match status" value="1"/>
</dbReference>
<gene>
    <name evidence="7" type="primary">jg5097</name>
    <name evidence="7" type="ORF">PAEG_LOCUS21048</name>
</gene>
<keyword evidence="5" id="KW-0472">Membrane</keyword>
<dbReference type="AlphaFoldDB" id="A0A8S4S584"/>
<keyword evidence="8" id="KW-1185">Reference proteome</keyword>
<dbReference type="PANTHER" id="PTHR24369">
    <property type="entry name" value="ANTIGEN BSP, PUTATIVE-RELATED"/>
    <property type="match status" value="1"/>
</dbReference>
<dbReference type="InterPro" id="IPR001611">
    <property type="entry name" value="Leu-rich_rpt"/>
</dbReference>
<feature type="signal peptide" evidence="6">
    <location>
        <begin position="1"/>
        <end position="21"/>
    </location>
</feature>
<evidence type="ECO:0000256" key="6">
    <source>
        <dbReference type="SAM" id="SignalP"/>
    </source>
</evidence>
<keyword evidence="5" id="KW-0812">Transmembrane</keyword>
<feature type="compositionally biased region" description="Polar residues" evidence="4">
    <location>
        <begin position="494"/>
        <end position="504"/>
    </location>
</feature>
<feature type="region of interest" description="Disordered" evidence="4">
    <location>
        <begin position="551"/>
        <end position="574"/>
    </location>
</feature>
<dbReference type="Proteomes" id="UP000838756">
    <property type="component" value="Unassembled WGS sequence"/>
</dbReference>
<name>A0A8S4S584_9NEOP</name>
<keyword evidence="3" id="KW-0677">Repeat</keyword>
<dbReference type="OrthoDB" id="6022531at2759"/>
<keyword evidence="2 6" id="KW-0732">Signal</keyword>
<evidence type="ECO:0000256" key="5">
    <source>
        <dbReference type="SAM" id="Phobius"/>
    </source>
</evidence>
<reference evidence="7" key="1">
    <citation type="submission" date="2022-03" db="EMBL/GenBank/DDBJ databases">
        <authorList>
            <person name="Lindestad O."/>
        </authorList>
    </citation>
    <scope>NUCLEOTIDE SEQUENCE</scope>
</reference>
<comment type="caution">
    <text evidence="7">The sequence shown here is derived from an EMBL/GenBank/DDBJ whole genome shotgun (WGS) entry which is preliminary data.</text>
</comment>
<accession>A0A8S4S584</accession>
<feature type="compositionally biased region" description="Low complexity" evidence="4">
    <location>
        <begin position="588"/>
        <end position="599"/>
    </location>
</feature>
<sequence length="656" mass="74220">MSSAGILTFMLICVVFTLVRAKKFYQNPESRRNLCDENYDDKIKCFCNKDLFHPDFIEAFCFLTVDEVPNEDPIWNNFKDLENASSIIWSGYGKTVVKFIPTNALIYTKVLLEIKVLYGNIDVIEPFAFANSTSLEFITLKDNQIMVLKPYAFAHLRNLMTITIDINLIKEINADVFIDLPSLEKIYLSHNEITTIHDKAFVHLPNLIELEINLNNLSSLNSKTFLGLENLQQLDISGNSLQVIDDNTFLPLKKLLTLNLGGNKIEMLEKKAFVGLVNLNYLSLADNNLIAIDNKQIFEELLSMTQLDLKGNKLQTLKAEVMAPIFNNLLKYTSSLYFQDNSFLCNCELEWFVILMKNTQSTHIKSSINNLKCTPSSEQVKWLKAIEARKPTTSYITLSDNTELTGQIFYRDLEYLLNCDTNFNNMLLITINTNQSTDQELEESTPGNIDKITSQDQFDWSKVFSTGLLEILQSDESIGEITSQDLSDSSQSSTVGTDTYQRSDGSIDKITSQGLLDSLQGSSTVVIDTYQRNDGSIDKITSQGLSDSSQVSSTVSIETSQSNEHSYGDTKRNYTSTLNEPGDNIFYDQSPTSSDQTSTEITGHVKDFDVFSSEEHKNFGYVFTLFALLGLSLFLLVAIFIDVFITRRYFAIVYYI</sequence>
<dbReference type="InterPro" id="IPR050541">
    <property type="entry name" value="LRR_TM_domain-containing"/>
</dbReference>
<protein>
    <submittedName>
        <fullName evidence="7">Jg5097 protein</fullName>
    </submittedName>
</protein>
<dbReference type="InterPro" id="IPR003591">
    <property type="entry name" value="Leu-rich_rpt_typical-subtyp"/>
</dbReference>
<proteinExistence type="predicted"/>
<dbReference type="SUPFAM" id="SSF52058">
    <property type="entry name" value="L domain-like"/>
    <property type="match status" value="1"/>
</dbReference>
<feature type="region of interest" description="Disordered" evidence="4">
    <location>
        <begin position="482"/>
        <end position="506"/>
    </location>
</feature>